<keyword evidence="2" id="KW-1185">Reference proteome</keyword>
<dbReference type="EMBL" id="JBHSIU010000066">
    <property type="protein sequence ID" value="MFC5004813.1"/>
    <property type="molecule type" value="Genomic_DNA"/>
</dbReference>
<comment type="caution">
    <text evidence="1">The sequence shown here is derived from an EMBL/GenBank/DDBJ whole genome shotgun (WGS) entry which is preliminary data.</text>
</comment>
<name>A0ABV9W8L6_9ACTN</name>
<organism evidence="1 2">
    <name type="scientific">Dactylosporangium cerinum</name>
    <dbReference type="NCBI Taxonomy" id="1434730"/>
    <lineage>
        <taxon>Bacteria</taxon>
        <taxon>Bacillati</taxon>
        <taxon>Actinomycetota</taxon>
        <taxon>Actinomycetes</taxon>
        <taxon>Micromonosporales</taxon>
        <taxon>Micromonosporaceae</taxon>
        <taxon>Dactylosporangium</taxon>
    </lineage>
</organism>
<proteinExistence type="predicted"/>
<reference evidence="2" key="1">
    <citation type="journal article" date="2019" name="Int. J. Syst. Evol. Microbiol.">
        <title>The Global Catalogue of Microorganisms (GCM) 10K type strain sequencing project: providing services to taxonomists for standard genome sequencing and annotation.</title>
        <authorList>
            <consortium name="The Broad Institute Genomics Platform"/>
            <consortium name="The Broad Institute Genome Sequencing Center for Infectious Disease"/>
            <person name="Wu L."/>
            <person name="Ma J."/>
        </authorList>
    </citation>
    <scope>NUCLEOTIDE SEQUENCE [LARGE SCALE GENOMIC DNA]</scope>
    <source>
        <strain evidence="2">CGMCC 4.7152</strain>
    </source>
</reference>
<dbReference type="Gene3D" id="3.40.50.1820">
    <property type="entry name" value="alpha/beta hydrolase"/>
    <property type="match status" value="1"/>
</dbReference>
<dbReference type="RefSeq" id="WP_380125044.1">
    <property type="nucleotide sequence ID" value="NZ_JBHSIU010000066.1"/>
</dbReference>
<evidence type="ECO:0000313" key="1">
    <source>
        <dbReference type="EMBL" id="MFC5004813.1"/>
    </source>
</evidence>
<dbReference type="GO" id="GO:0016787">
    <property type="term" value="F:hydrolase activity"/>
    <property type="evidence" value="ECO:0007669"/>
    <property type="project" value="UniProtKB-KW"/>
</dbReference>
<dbReference type="InterPro" id="IPR029058">
    <property type="entry name" value="AB_hydrolase_fold"/>
</dbReference>
<accession>A0ABV9W8L6</accession>
<sequence length="231" mass="24856">MDAAFVLVHSPLVGPLTWAPVAATLRALQRTAVVPSLLGATDGHPPFWPQISARVAGAGLPSGAPLVVVAHSNAGYFVPVIVEALRGTRRVVAGSVIVDGALPARTGPTRVVAPGLLDRLLPRVVDGRLPQWSAWWDEDPGPLFPDPETRRAVEAEQPRLPLTYYDQQVPVPAGWDSGPCGYLRFSEHYEPAAREARDRGWAVAHVPGLHLHQLVDPETVAARLVAMTGRW</sequence>
<dbReference type="Proteomes" id="UP001595912">
    <property type="component" value="Unassembled WGS sequence"/>
</dbReference>
<protein>
    <submittedName>
        <fullName evidence="1">Alpha/beta hydrolase</fullName>
    </submittedName>
</protein>
<keyword evidence="1" id="KW-0378">Hydrolase</keyword>
<dbReference type="SUPFAM" id="SSF53474">
    <property type="entry name" value="alpha/beta-Hydrolases"/>
    <property type="match status" value="1"/>
</dbReference>
<gene>
    <name evidence="1" type="ORF">ACFPIJ_44180</name>
</gene>
<evidence type="ECO:0000313" key="2">
    <source>
        <dbReference type="Proteomes" id="UP001595912"/>
    </source>
</evidence>